<dbReference type="AlphaFoldDB" id="A0A4S4DA84"/>
<evidence type="ECO:0000256" key="4">
    <source>
        <dbReference type="ARBA" id="ARBA00022679"/>
    </source>
</evidence>
<protein>
    <recommendedName>
        <fullName evidence="2">2-isopropylmalate synthase</fullName>
        <ecNumber evidence="2">2.3.3.13</ecNumber>
    </recommendedName>
</protein>
<gene>
    <name evidence="9" type="ORF">TEA_019110</name>
</gene>
<dbReference type="InterPro" id="IPR002034">
    <property type="entry name" value="AIPM/Hcit_synth_CS"/>
</dbReference>
<dbReference type="PROSITE" id="PS00816">
    <property type="entry name" value="AIPM_HOMOCIT_SYNTH_2"/>
    <property type="match status" value="1"/>
</dbReference>
<reference evidence="9 10" key="1">
    <citation type="journal article" date="2018" name="Proc. Natl. Acad. Sci. U.S.A.">
        <title>Draft genome sequence of Camellia sinensis var. sinensis provides insights into the evolution of the tea genome and tea quality.</title>
        <authorList>
            <person name="Wei C."/>
            <person name="Yang H."/>
            <person name="Wang S."/>
            <person name="Zhao J."/>
            <person name="Liu C."/>
            <person name="Gao L."/>
            <person name="Xia E."/>
            <person name="Lu Y."/>
            <person name="Tai Y."/>
            <person name="She G."/>
            <person name="Sun J."/>
            <person name="Cao H."/>
            <person name="Tong W."/>
            <person name="Gao Q."/>
            <person name="Li Y."/>
            <person name="Deng W."/>
            <person name="Jiang X."/>
            <person name="Wang W."/>
            <person name="Chen Q."/>
            <person name="Zhang S."/>
            <person name="Li H."/>
            <person name="Wu J."/>
            <person name="Wang P."/>
            <person name="Li P."/>
            <person name="Shi C."/>
            <person name="Zheng F."/>
            <person name="Jian J."/>
            <person name="Huang B."/>
            <person name="Shan D."/>
            <person name="Shi M."/>
            <person name="Fang C."/>
            <person name="Yue Y."/>
            <person name="Li F."/>
            <person name="Li D."/>
            <person name="Wei S."/>
            <person name="Han B."/>
            <person name="Jiang C."/>
            <person name="Yin Y."/>
            <person name="Xia T."/>
            <person name="Zhang Z."/>
            <person name="Bennetzen J.L."/>
            <person name="Zhao S."/>
            <person name="Wan X."/>
        </authorList>
    </citation>
    <scope>NUCLEOTIDE SEQUENCE [LARGE SCALE GENOMIC DNA]</scope>
    <source>
        <strain evidence="10">cv. Shuchazao</strain>
        <tissue evidence="9">Leaf</tissue>
    </source>
</reference>
<dbReference type="InterPro" id="IPR013785">
    <property type="entry name" value="Aldolase_TIM"/>
</dbReference>
<organism evidence="9 10">
    <name type="scientific">Camellia sinensis var. sinensis</name>
    <name type="common">China tea</name>
    <dbReference type="NCBI Taxonomy" id="542762"/>
    <lineage>
        <taxon>Eukaryota</taxon>
        <taxon>Viridiplantae</taxon>
        <taxon>Streptophyta</taxon>
        <taxon>Embryophyta</taxon>
        <taxon>Tracheophyta</taxon>
        <taxon>Spermatophyta</taxon>
        <taxon>Magnoliopsida</taxon>
        <taxon>eudicotyledons</taxon>
        <taxon>Gunneridae</taxon>
        <taxon>Pentapetalae</taxon>
        <taxon>asterids</taxon>
        <taxon>Ericales</taxon>
        <taxon>Theaceae</taxon>
        <taxon>Camellia</taxon>
    </lineage>
</organism>
<dbReference type="EC" id="2.3.3.13" evidence="2"/>
<dbReference type="PANTHER" id="PTHR10277">
    <property type="entry name" value="HOMOCITRATE SYNTHASE-RELATED"/>
    <property type="match status" value="1"/>
</dbReference>
<dbReference type="Proteomes" id="UP000306102">
    <property type="component" value="Unassembled WGS sequence"/>
</dbReference>
<keyword evidence="3" id="KW-0028">Amino-acid biosynthesis</keyword>
<dbReference type="GO" id="GO:0009507">
    <property type="term" value="C:chloroplast"/>
    <property type="evidence" value="ECO:0007669"/>
    <property type="project" value="TreeGrafter"/>
</dbReference>
<keyword evidence="10" id="KW-1185">Reference proteome</keyword>
<dbReference type="FunFam" id="3.20.20.70:FF:000010">
    <property type="entry name" value="2-isopropylmalate synthase"/>
    <property type="match status" value="1"/>
</dbReference>
<dbReference type="PANTHER" id="PTHR10277:SF9">
    <property type="entry name" value="2-ISOPROPYLMALATE SYNTHASE 1, CHLOROPLASTIC-RELATED"/>
    <property type="match status" value="1"/>
</dbReference>
<evidence type="ECO:0000256" key="2">
    <source>
        <dbReference type="ARBA" id="ARBA00012973"/>
    </source>
</evidence>
<dbReference type="Pfam" id="PF00682">
    <property type="entry name" value="HMGL-like"/>
    <property type="match status" value="1"/>
</dbReference>
<evidence type="ECO:0000256" key="6">
    <source>
        <dbReference type="RuleBase" id="RU003523"/>
    </source>
</evidence>
<keyword evidence="5" id="KW-0100">Branched-chain amino acid biosynthesis</keyword>
<dbReference type="EMBL" id="SDRB02011956">
    <property type="protein sequence ID" value="THF99384.1"/>
    <property type="molecule type" value="Genomic_DNA"/>
</dbReference>
<evidence type="ECO:0000256" key="7">
    <source>
        <dbReference type="SAM" id="Phobius"/>
    </source>
</evidence>
<sequence length="464" mass="50957">MASLFPNPNFTPISHFIKPTTTTPTRVLLYSNTKPSKSSTPFTAIFCSSSSPRSRPTYIPNRIPDPHYVRIFDTTLRDGEQSPGATMTSKEKLDIARQLSKLGVDIIEAGFPAASNDDLEAVRVISQVVGNSVDEDGFVPVICGLARCCKNDIDAAWEAIKFAKRPRIHTFIATSEIHMKNKLKKSKEEVLEIAVSMVKYARSLGCDDVEFSPEDAGRSDREFLYHILGEVIKAGATTLNIPDTVGYNMPNEFGQLIADIRDNTPGIENVIISTHCHNDLGLSTANTLAGACAGARQVEVTINGIGERAGNASLEEFQLDVFGCSFLTIEVLASTGKLENFGIVLLAVLWVIWSLVMYPFRLRHVSVIVAMALKCRGEQVLGNLYTGINTQQIVMSSKMVEEYSGLHVQPHKAIVGANAFAHESGIHQLASLMARYTFSSQILFNSRKIKDQVFNSCNHPQPFT</sequence>
<dbReference type="InterPro" id="IPR000891">
    <property type="entry name" value="PYR_CT"/>
</dbReference>
<evidence type="ECO:0000313" key="9">
    <source>
        <dbReference type="EMBL" id="THF99384.1"/>
    </source>
</evidence>
<dbReference type="GO" id="GO:0003852">
    <property type="term" value="F:2-isopropylmalate synthase activity"/>
    <property type="evidence" value="ECO:0007669"/>
    <property type="project" value="UniProtKB-EC"/>
</dbReference>
<comment type="similarity">
    <text evidence="6">Belongs to the alpha-IPM synthase/homocitrate synthase family.</text>
</comment>
<dbReference type="PROSITE" id="PS00815">
    <property type="entry name" value="AIPM_HOMOCIT_SYNTH_1"/>
    <property type="match status" value="1"/>
</dbReference>
<keyword evidence="4 6" id="KW-0808">Transferase</keyword>
<dbReference type="SUPFAM" id="SSF51569">
    <property type="entry name" value="Aldolase"/>
    <property type="match status" value="1"/>
</dbReference>
<name>A0A4S4DA84_CAMSN</name>
<dbReference type="GO" id="GO:0009098">
    <property type="term" value="P:L-leucine biosynthetic process"/>
    <property type="evidence" value="ECO:0007669"/>
    <property type="project" value="TreeGrafter"/>
</dbReference>
<dbReference type="PROSITE" id="PS50991">
    <property type="entry name" value="PYR_CT"/>
    <property type="match status" value="1"/>
</dbReference>
<evidence type="ECO:0000256" key="3">
    <source>
        <dbReference type="ARBA" id="ARBA00022605"/>
    </source>
</evidence>
<evidence type="ECO:0000256" key="1">
    <source>
        <dbReference type="ARBA" id="ARBA00004689"/>
    </source>
</evidence>
<keyword evidence="7" id="KW-0472">Membrane</keyword>
<accession>A0A4S4DA84</accession>
<dbReference type="CDD" id="cd07940">
    <property type="entry name" value="DRE_TIM_IPMS"/>
    <property type="match status" value="1"/>
</dbReference>
<keyword evidence="7" id="KW-1133">Transmembrane helix</keyword>
<comment type="caution">
    <text evidence="9">The sequence shown here is derived from an EMBL/GenBank/DDBJ whole genome shotgun (WGS) entry which is preliminary data.</text>
</comment>
<evidence type="ECO:0000259" key="8">
    <source>
        <dbReference type="PROSITE" id="PS50991"/>
    </source>
</evidence>
<proteinExistence type="inferred from homology"/>
<keyword evidence="7" id="KW-0812">Transmembrane</keyword>
<evidence type="ECO:0000256" key="5">
    <source>
        <dbReference type="ARBA" id="ARBA00023304"/>
    </source>
</evidence>
<feature type="transmembrane region" description="Helical" evidence="7">
    <location>
        <begin position="341"/>
        <end position="360"/>
    </location>
</feature>
<dbReference type="InterPro" id="IPR050073">
    <property type="entry name" value="2-IPM_HCS-like"/>
</dbReference>
<dbReference type="STRING" id="542762.A0A4S4DA84"/>
<comment type="pathway">
    <text evidence="1">Amino-acid biosynthesis; L-leucine biosynthesis; L-leucine from 3-methyl-2-oxobutanoate: step 1/4.</text>
</comment>
<evidence type="ECO:0000313" key="10">
    <source>
        <dbReference type="Proteomes" id="UP000306102"/>
    </source>
</evidence>
<dbReference type="Gene3D" id="3.20.20.70">
    <property type="entry name" value="Aldolase class I"/>
    <property type="match status" value="2"/>
</dbReference>
<feature type="domain" description="Pyruvate carboxyltransferase" evidence="8">
    <location>
        <begin position="69"/>
        <end position="349"/>
    </location>
</feature>